<sequence length="111" mass="12648">MNAEERRRQRREQGEKISSSFDASNGVKHRGSAAAVSNARISQSETAVSTRKKRDTFSHSIYDKAAEIYRHLKGEIPSSQLPTFEEDLERRRAYSLAFGAKRCKFNKIVTL</sequence>
<protein>
    <submittedName>
        <fullName evidence="2">Uncharacterized protein</fullName>
    </submittedName>
</protein>
<dbReference type="AlphaFoldDB" id="A0A9W9YXK1"/>
<dbReference type="EMBL" id="MU826850">
    <property type="protein sequence ID" value="KAJ7371211.1"/>
    <property type="molecule type" value="Genomic_DNA"/>
</dbReference>
<evidence type="ECO:0000256" key="1">
    <source>
        <dbReference type="SAM" id="MobiDB-lite"/>
    </source>
</evidence>
<keyword evidence="3" id="KW-1185">Reference proteome</keyword>
<feature type="compositionally biased region" description="Basic and acidic residues" evidence="1">
    <location>
        <begin position="1"/>
        <end position="15"/>
    </location>
</feature>
<comment type="caution">
    <text evidence="2">The sequence shown here is derived from an EMBL/GenBank/DDBJ whole genome shotgun (WGS) entry which is preliminary data.</text>
</comment>
<gene>
    <name evidence="2" type="ORF">OS493_027325</name>
</gene>
<feature type="compositionally biased region" description="Polar residues" evidence="1">
    <location>
        <begin position="39"/>
        <end position="49"/>
    </location>
</feature>
<proteinExistence type="predicted"/>
<dbReference type="Proteomes" id="UP001163046">
    <property type="component" value="Unassembled WGS sequence"/>
</dbReference>
<organism evidence="2 3">
    <name type="scientific">Desmophyllum pertusum</name>
    <dbReference type="NCBI Taxonomy" id="174260"/>
    <lineage>
        <taxon>Eukaryota</taxon>
        <taxon>Metazoa</taxon>
        <taxon>Cnidaria</taxon>
        <taxon>Anthozoa</taxon>
        <taxon>Hexacorallia</taxon>
        <taxon>Scleractinia</taxon>
        <taxon>Caryophylliina</taxon>
        <taxon>Caryophylliidae</taxon>
        <taxon>Desmophyllum</taxon>
    </lineage>
</organism>
<evidence type="ECO:0000313" key="3">
    <source>
        <dbReference type="Proteomes" id="UP001163046"/>
    </source>
</evidence>
<feature type="region of interest" description="Disordered" evidence="1">
    <location>
        <begin position="1"/>
        <end position="55"/>
    </location>
</feature>
<reference evidence="2" key="1">
    <citation type="submission" date="2023-01" db="EMBL/GenBank/DDBJ databases">
        <title>Genome assembly of the deep-sea coral Lophelia pertusa.</title>
        <authorList>
            <person name="Herrera S."/>
            <person name="Cordes E."/>
        </authorList>
    </citation>
    <scope>NUCLEOTIDE SEQUENCE</scope>
    <source>
        <strain evidence="2">USNM1676648</strain>
        <tissue evidence="2">Polyp</tissue>
    </source>
</reference>
<accession>A0A9W9YXK1</accession>
<name>A0A9W9YXK1_9CNID</name>
<evidence type="ECO:0000313" key="2">
    <source>
        <dbReference type="EMBL" id="KAJ7371211.1"/>
    </source>
</evidence>